<keyword evidence="2" id="KW-1185">Reference proteome</keyword>
<name>A0A9N9ZZK6_BEMTA</name>
<organism evidence="1 2">
    <name type="scientific">Bemisia tabaci</name>
    <name type="common">Sweetpotato whitefly</name>
    <name type="synonym">Aleurodes tabaci</name>
    <dbReference type="NCBI Taxonomy" id="7038"/>
    <lineage>
        <taxon>Eukaryota</taxon>
        <taxon>Metazoa</taxon>
        <taxon>Ecdysozoa</taxon>
        <taxon>Arthropoda</taxon>
        <taxon>Hexapoda</taxon>
        <taxon>Insecta</taxon>
        <taxon>Pterygota</taxon>
        <taxon>Neoptera</taxon>
        <taxon>Paraneoptera</taxon>
        <taxon>Hemiptera</taxon>
        <taxon>Sternorrhyncha</taxon>
        <taxon>Aleyrodoidea</taxon>
        <taxon>Aleyrodidae</taxon>
        <taxon>Aleyrodinae</taxon>
        <taxon>Bemisia</taxon>
    </lineage>
</organism>
<dbReference type="SUPFAM" id="SSF48239">
    <property type="entry name" value="Terpenoid cyclases/Protein prenyltransferases"/>
    <property type="match status" value="1"/>
</dbReference>
<protein>
    <submittedName>
        <fullName evidence="1">Uncharacterized protein</fullName>
    </submittedName>
</protein>
<dbReference type="InterPro" id="IPR008930">
    <property type="entry name" value="Terpenoid_cyclase/PrenylTrfase"/>
</dbReference>
<evidence type="ECO:0000313" key="1">
    <source>
        <dbReference type="EMBL" id="CAH0383043.1"/>
    </source>
</evidence>
<accession>A0A9N9ZZK6</accession>
<dbReference type="EMBL" id="OU963871">
    <property type="protein sequence ID" value="CAH0383043.1"/>
    <property type="molecule type" value="Genomic_DNA"/>
</dbReference>
<reference evidence="1" key="1">
    <citation type="submission" date="2021-12" db="EMBL/GenBank/DDBJ databases">
        <authorList>
            <person name="King R."/>
        </authorList>
    </citation>
    <scope>NUCLEOTIDE SEQUENCE</scope>
</reference>
<dbReference type="Gene3D" id="1.50.10.160">
    <property type="match status" value="1"/>
</dbReference>
<gene>
    <name evidence="1" type="ORF">BEMITA_LOCUS2524</name>
</gene>
<sequence>MPGDSEIIARGLLALRNHRSVNVRCVKFFVLVANLISDAYELNLSIPTWLEKYSIEGNEQLKKLEPGLMTNIPNESWSFLEVAGRFELDLENYRPEIVRAGLIFGQPAPTAFILQYARQRGENILEAEWSLQRLVEKHGGGMPHVVEWGTLEFATGLHILLAAGLDPRKNDKHGAVKEIIRKFESCSKKSSKYPSLWSVFEEHHACTANFLLVTENDTIDDDFVRDNKRSQDALIHTSDANSYISNKADTFFDANIQPSIAQSIQRRSFECQGNENARWNPLLENFSLTHALHRLITCHFSSSFYEPIDKSLIIDQFLRDQNEDGGWGGDESKSSLEETAFACLILHVIHRRKYNILSKVNLTKLSKLINKDETLTENFWRWKVTFHIPALSNLLLNVAKYAVYHMQRLSLWSKILKENSLHVTELRITDASGADVYFGNIFRLQPAIVTVEYLDVEKREIHRIITSDILGRKIRVGCDSKIKAQDGQYGQMDNKLILHDTPVSCFDVDDKENIEIRRSTL</sequence>
<dbReference type="Proteomes" id="UP001152759">
    <property type="component" value="Chromosome 10"/>
</dbReference>
<evidence type="ECO:0000313" key="2">
    <source>
        <dbReference type="Proteomes" id="UP001152759"/>
    </source>
</evidence>
<dbReference type="AlphaFoldDB" id="A0A9N9ZZK6"/>
<proteinExistence type="predicted"/>